<dbReference type="GO" id="GO:0003677">
    <property type="term" value="F:DNA binding"/>
    <property type="evidence" value="ECO:0007669"/>
    <property type="project" value="InterPro"/>
</dbReference>
<dbReference type="RefSeq" id="WP_184092584.1">
    <property type="nucleotide sequence ID" value="NZ_AP023367.1"/>
</dbReference>
<dbReference type="InterPro" id="IPR005224">
    <property type="entry name" value="SfsA"/>
</dbReference>
<protein>
    <recommendedName>
        <fullName evidence="1">Sugar fermentation stimulation protein homolog</fullName>
    </recommendedName>
</protein>
<dbReference type="InterPro" id="IPR040452">
    <property type="entry name" value="SfsA_C"/>
</dbReference>
<reference evidence="4 5" key="1">
    <citation type="journal article" date="2016" name="Int. J. Syst. Evol. Microbiol.">
        <title>Descriptions of Anaerotaenia torta gen. nov., sp. nov. and Anaerocolumna cellulosilytica gen. nov., sp. nov. isolated from a methanogenic reactor of cattle waste.</title>
        <authorList>
            <person name="Uek A."/>
            <person name="Ohtaki Y."/>
            <person name="Kaku N."/>
            <person name="Ueki K."/>
        </authorList>
    </citation>
    <scope>NUCLEOTIDE SEQUENCE [LARGE SCALE GENOMIC DNA]</scope>
    <source>
        <strain evidence="4 5">SN021</strain>
    </source>
</reference>
<dbReference type="KEGG" id="acel:acsn021_05670"/>
<evidence type="ECO:0000313" key="4">
    <source>
        <dbReference type="EMBL" id="BCJ92998.1"/>
    </source>
</evidence>
<accession>A0A6S6R1W5</accession>
<evidence type="ECO:0000259" key="3">
    <source>
        <dbReference type="Pfam" id="PF17746"/>
    </source>
</evidence>
<dbReference type="CDD" id="cd22359">
    <property type="entry name" value="SfsA-like_bacterial"/>
    <property type="match status" value="1"/>
</dbReference>
<comment type="similarity">
    <text evidence="1">Belongs to the SfsA family.</text>
</comment>
<evidence type="ECO:0000256" key="1">
    <source>
        <dbReference type="HAMAP-Rule" id="MF_00095"/>
    </source>
</evidence>
<sequence length="226" mass="25964">MKYREIKSGIFLSRPNRFIAKVEVEGTVTTCHVKNTGRCKELLIPGVTVYVEKSDNPDRKTDFSLIGVRKGERLINMDSQAPNKAVHEWLLRGEFLEDVVSVKPEKTYGDSRFDFYIETSEKKIFMEVKGVTLEENDVVMFPDAPTERGIKHIKELCRSVKEGYEAYVLFVIQMDKVKLFKPNYRTHPEFGEALKEAEKQGVNILAMDCIIHEDSMELNKSVPVLL</sequence>
<dbReference type="Gene3D" id="2.40.50.580">
    <property type="match status" value="1"/>
</dbReference>
<dbReference type="PANTHER" id="PTHR30545:SF2">
    <property type="entry name" value="SUGAR FERMENTATION STIMULATION PROTEIN A"/>
    <property type="match status" value="1"/>
</dbReference>
<name>A0A6S6R1W5_9FIRM</name>
<dbReference type="Pfam" id="PF03749">
    <property type="entry name" value="SfsA"/>
    <property type="match status" value="1"/>
</dbReference>
<organism evidence="4 5">
    <name type="scientific">Anaerocolumna cellulosilytica</name>
    <dbReference type="NCBI Taxonomy" id="433286"/>
    <lineage>
        <taxon>Bacteria</taxon>
        <taxon>Bacillati</taxon>
        <taxon>Bacillota</taxon>
        <taxon>Clostridia</taxon>
        <taxon>Lachnospirales</taxon>
        <taxon>Lachnospiraceae</taxon>
        <taxon>Anaerocolumna</taxon>
    </lineage>
</organism>
<dbReference type="EMBL" id="AP023367">
    <property type="protein sequence ID" value="BCJ92998.1"/>
    <property type="molecule type" value="Genomic_DNA"/>
</dbReference>
<keyword evidence="5" id="KW-1185">Reference proteome</keyword>
<dbReference type="HAMAP" id="MF_00095">
    <property type="entry name" value="SfsA"/>
    <property type="match status" value="1"/>
</dbReference>
<evidence type="ECO:0000259" key="2">
    <source>
        <dbReference type="Pfam" id="PF03749"/>
    </source>
</evidence>
<gene>
    <name evidence="1" type="primary">sfsA</name>
    <name evidence="4" type="ORF">acsn021_05670</name>
</gene>
<evidence type="ECO:0000313" key="5">
    <source>
        <dbReference type="Proteomes" id="UP000515561"/>
    </source>
</evidence>
<dbReference type="AlphaFoldDB" id="A0A6S6R1W5"/>
<dbReference type="InterPro" id="IPR041465">
    <property type="entry name" value="SfsA_N"/>
</dbReference>
<feature type="domain" description="SfsA N-terminal OB" evidence="3">
    <location>
        <begin position="12"/>
        <end position="76"/>
    </location>
</feature>
<proteinExistence type="inferred from homology"/>
<dbReference type="Proteomes" id="UP000515561">
    <property type="component" value="Chromosome"/>
</dbReference>
<dbReference type="Gene3D" id="3.40.1350.60">
    <property type="match status" value="1"/>
</dbReference>
<feature type="domain" description="Sugar fermentation stimulation protein C-terminal" evidence="2">
    <location>
        <begin position="80"/>
        <end position="213"/>
    </location>
</feature>
<dbReference type="Pfam" id="PF17746">
    <property type="entry name" value="SfsA_N"/>
    <property type="match status" value="1"/>
</dbReference>
<dbReference type="PANTHER" id="PTHR30545">
    <property type="entry name" value="SUGAR FERMENTATION STIMULATION PROTEIN A"/>
    <property type="match status" value="1"/>
</dbReference>
<dbReference type="NCBIfam" id="TIGR00230">
    <property type="entry name" value="sfsA"/>
    <property type="match status" value="1"/>
</dbReference>